<dbReference type="AlphaFoldDB" id="A0A844T1H0"/>
<evidence type="ECO:0000313" key="2">
    <source>
        <dbReference type="Proteomes" id="UP000436468"/>
    </source>
</evidence>
<keyword evidence="2" id="KW-1185">Reference proteome</keyword>
<organism evidence="1 2">
    <name type="scientific">Bradyrhizobium pachyrhizi</name>
    <dbReference type="NCBI Taxonomy" id="280333"/>
    <lineage>
        <taxon>Bacteria</taxon>
        <taxon>Pseudomonadati</taxon>
        <taxon>Pseudomonadota</taxon>
        <taxon>Alphaproteobacteria</taxon>
        <taxon>Hyphomicrobiales</taxon>
        <taxon>Nitrobacteraceae</taxon>
        <taxon>Bradyrhizobium</taxon>
    </lineage>
</organism>
<sequence length="245" mass="28367">MPKLVAYTMDGHAVRIRPAPLERDWMDATDQRFAYRCLPLNIANVHGWELLCPSGFSARWDGLNHKETIRIKPDLGTEAPAASHFGHGVLTFHVPCLFRTEPRFDLFVTGPINRPKDAIAPLSGIIETDWSPYTFTMNWRFTRSNTKVRFEQGEPYCHLFPIERGSLERIEPEISLLSKAPDIEREFKLWSERRSAFNTDLQHPGSEATRQRWQKSYFRGINPSGEETDADHRSRLRLKDFVAKE</sequence>
<dbReference type="RefSeq" id="WP_157347720.1">
    <property type="nucleotide sequence ID" value="NZ_WQNF01000029.1"/>
</dbReference>
<accession>A0A844T1H0</accession>
<gene>
    <name evidence="1" type="ORF">GPL21_30150</name>
</gene>
<name>A0A844T1H0_9BRAD</name>
<protein>
    <submittedName>
        <fullName evidence="1">Uncharacterized protein</fullName>
    </submittedName>
</protein>
<dbReference type="Proteomes" id="UP000436468">
    <property type="component" value="Unassembled WGS sequence"/>
</dbReference>
<comment type="caution">
    <text evidence="1">The sequence shown here is derived from an EMBL/GenBank/DDBJ whole genome shotgun (WGS) entry which is preliminary data.</text>
</comment>
<reference evidence="1 2" key="1">
    <citation type="submission" date="2019-12" db="EMBL/GenBank/DDBJ databases">
        <title>Draft genome sequences Bradyrhizobium cajani AMBPC1010, Bradyrhizobium pachyrhizi AMBPC1040 and Bradyrhizobium yuanmingense ALSPC3051, three plant growth promoting strains isolated from nodules of Cajanus cajan L. in Dominican Republic.</title>
        <authorList>
            <person name="Flores-Felix J.D."/>
            <person name="Araujo J."/>
            <person name="Diaz-Alcantara C."/>
            <person name="Gonzalez-Andres F."/>
            <person name="Velazquez E."/>
        </authorList>
    </citation>
    <scope>NUCLEOTIDE SEQUENCE [LARGE SCALE GENOMIC DNA]</scope>
    <source>
        <strain evidence="1 2">1040</strain>
    </source>
</reference>
<evidence type="ECO:0000313" key="1">
    <source>
        <dbReference type="EMBL" id="MVT69362.1"/>
    </source>
</evidence>
<proteinExistence type="predicted"/>
<dbReference type="EMBL" id="WQNF01000029">
    <property type="protein sequence ID" value="MVT69362.1"/>
    <property type="molecule type" value="Genomic_DNA"/>
</dbReference>
<dbReference type="Pfam" id="PF19541">
    <property type="entry name" value="DUF6065"/>
    <property type="match status" value="1"/>
</dbReference>
<dbReference type="InterPro" id="IPR045709">
    <property type="entry name" value="DUF6065"/>
</dbReference>